<proteinExistence type="predicted"/>
<feature type="compositionally biased region" description="Low complexity" evidence="1">
    <location>
        <begin position="51"/>
        <end position="62"/>
    </location>
</feature>
<evidence type="ECO:0000256" key="1">
    <source>
        <dbReference type="SAM" id="MobiDB-lite"/>
    </source>
</evidence>
<gene>
    <name evidence="2" type="ORF">JM93_01029</name>
</gene>
<organism evidence="2 3">
    <name type="scientific">Roseibium hamelinense</name>
    <dbReference type="NCBI Taxonomy" id="150831"/>
    <lineage>
        <taxon>Bacteria</taxon>
        <taxon>Pseudomonadati</taxon>
        <taxon>Pseudomonadota</taxon>
        <taxon>Alphaproteobacteria</taxon>
        <taxon>Hyphomicrobiales</taxon>
        <taxon>Stappiaceae</taxon>
        <taxon>Roseibium</taxon>
    </lineage>
</organism>
<keyword evidence="3" id="KW-1185">Reference proteome</keyword>
<accession>A0A562T9U1</accession>
<feature type="region of interest" description="Disordered" evidence="1">
    <location>
        <begin position="39"/>
        <end position="63"/>
    </location>
</feature>
<evidence type="ECO:0000313" key="2">
    <source>
        <dbReference type="EMBL" id="TWI90053.1"/>
    </source>
</evidence>
<comment type="caution">
    <text evidence="2">The sequence shown here is derived from an EMBL/GenBank/DDBJ whole genome shotgun (WGS) entry which is preliminary data.</text>
</comment>
<reference evidence="2 3" key="1">
    <citation type="submission" date="2019-07" db="EMBL/GenBank/DDBJ databases">
        <title>Genomic Encyclopedia of Archaeal and Bacterial Type Strains, Phase II (KMG-II): from individual species to whole genera.</title>
        <authorList>
            <person name="Goeker M."/>
        </authorList>
    </citation>
    <scope>NUCLEOTIDE SEQUENCE [LARGE SCALE GENOMIC DNA]</scope>
    <source>
        <strain evidence="2 3">ATCC BAA-252</strain>
    </source>
</reference>
<sequence length="104" mass="10803">MADDESGKEAEPIVLQTSDGRFFKIPVSALEDFSMSSEDVESELKKRGMTPAPAGGQAPVPGSFVRAAPSGMVRAAPSGMVRAAPSGMVRAAPGVTFVPFTGYR</sequence>
<dbReference type="RefSeq" id="WP_155197693.1">
    <property type="nucleotide sequence ID" value="NZ_SMLY01000086.1"/>
</dbReference>
<evidence type="ECO:0000313" key="3">
    <source>
        <dbReference type="Proteomes" id="UP000320593"/>
    </source>
</evidence>
<dbReference type="EMBL" id="VLLF01000002">
    <property type="protein sequence ID" value="TWI90053.1"/>
    <property type="molecule type" value="Genomic_DNA"/>
</dbReference>
<dbReference type="AlphaFoldDB" id="A0A562T9U1"/>
<dbReference type="Proteomes" id="UP000320593">
    <property type="component" value="Unassembled WGS sequence"/>
</dbReference>
<name>A0A562T9U1_9HYPH</name>
<protein>
    <submittedName>
        <fullName evidence="2">Uncharacterized protein</fullName>
    </submittedName>
</protein>